<name>A0A7E4VG69_PANRE</name>
<dbReference type="Proteomes" id="UP000492821">
    <property type="component" value="Unassembled WGS sequence"/>
</dbReference>
<evidence type="ECO:0000313" key="2">
    <source>
        <dbReference type="WBParaSite" id="Pan_g20748.t1"/>
    </source>
</evidence>
<keyword evidence="1" id="KW-1185">Reference proteome</keyword>
<protein>
    <submittedName>
        <fullName evidence="2">BTB domain-containing protein</fullName>
    </submittedName>
</protein>
<organism evidence="1 2">
    <name type="scientific">Panagrellus redivivus</name>
    <name type="common">Microworm</name>
    <dbReference type="NCBI Taxonomy" id="6233"/>
    <lineage>
        <taxon>Eukaryota</taxon>
        <taxon>Metazoa</taxon>
        <taxon>Ecdysozoa</taxon>
        <taxon>Nematoda</taxon>
        <taxon>Chromadorea</taxon>
        <taxon>Rhabditida</taxon>
        <taxon>Tylenchina</taxon>
        <taxon>Panagrolaimomorpha</taxon>
        <taxon>Panagrolaimoidea</taxon>
        <taxon>Panagrolaimidae</taxon>
        <taxon>Panagrellus</taxon>
    </lineage>
</organism>
<evidence type="ECO:0000313" key="1">
    <source>
        <dbReference type="Proteomes" id="UP000492821"/>
    </source>
</evidence>
<reference evidence="1" key="1">
    <citation type="journal article" date="2013" name="Genetics">
        <title>The draft genome and transcriptome of Panagrellus redivivus are shaped by the harsh demands of a free-living lifestyle.</title>
        <authorList>
            <person name="Srinivasan J."/>
            <person name="Dillman A.R."/>
            <person name="Macchietto M.G."/>
            <person name="Heikkinen L."/>
            <person name="Lakso M."/>
            <person name="Fracchia K.M."/>
            <person name="Antoshechkin I."/>
            <person name="Mortazavi A."/>
            <person name="Wong G."/>
            <person name="Sternberg P.W."/>
        </authorList>
    </citation>
    <scope>NUCLEOTIDE SEQUENCE [LARGE SCALE GENOMIC DNA]</scope>
    <source>
        <strain evidence="1">MT8872</strain>
    </source>
</reference>
<dbReference type="AlphaFoldDB" id="A0A7E4VG69"/>
<reference evidence="2" key="2">
    <citation type="submission" date="2020-10" db="UniProtKB">
        <authorList>
            <consortium name="WormBaseParasite"/>
        </authorList>
    </citation>
    <scope>IDENTIFICATION</scope>
</reference>
<proteinExistence type="predicted"/>
<dbReference type="WBParaSite" id="Pan_g20748.t1">
    <property type="protein sequence ID" value="Pan_g20748.t1"/>
    <property type="gene ID" value="Pan_g20748"/>
</dbReference>
<sequence length="309" mass="35004">MASTTASLPKTLKLHTLDNEVVEVTENIVNECEALKIPSDYPEVDVFEAPFESSGFKNAFKFLEFYGQNEPFNPSFDYDAFVQATKPAMKFLHGLSEEDKAELLYTIDYLQCKRLNACIQMYNIIMSNYEIEEIGGLSDFVEIQTSDDKIITFPRKVAIESNFLIRFYKAFGSIPDSQVTQFSSHVYHKALKVLILCDLDSPHVPLEIASPHAPMTPELSAFTQANQPAMDYFNSLMNLDLYEIGAVASTLSIRRLCDLINVYILNLDADTKERVLRGQAAIDEYFRHMEGIHEDEDEDIQYVSPAEGA</sequence>
<accession>A0A7E4VG69</accession>